<dbReference type="STRING" id="670580.A0A1X6MZJ8"/>
<evidence type="ECO:0000313" key="3">
    <source>
        <dbReference type="EMBL" id="OSX61646.1"/>
    </source>
</evidence>
<evidence type="ECO:0000313" key="4">
    <source>
        <dbReference type="Proteomes" id="UP000194127"/>
    </source>
</evidence>
<accession>A0A1X6MZJ8</accession>
<feature type="compositionally biased region" description="Low complexity" evidence="1">
    <location>
        <begin position="333"/>
        <end position="351"/>
    </location>
</feature>
<organism evidence="3 4">
    <name type="scientific">Postia placenta MAD-698-R-SB12</name>
    <dbReference type="NCBI Taxonomy" id="670580"/>
    <lineage>
        <taxon>Eukaryota</taxon>
        <taxon>Fungi</taxon>
        <taxon>Dikarya</taxon>
        <taxon>Basidiomycota</taxon>
        <taxon>Agaricomycotina</taxon>
        <taxon>Agaricomycetes</taxon>
        <taxon>Polyporales</taxon>
        <taxon>Adustoporiaceae</taxon>
        <taxon>Rhodonia</taxon>
    </lineage>
</organism>
<dbReference type="Proteomes" id="UP000194127">
    <property type="component" value="Unassembled WGS sequence"/>
</dbReference>
<protein>
    <submittedName>
        <fullName evidence="3">Uncharacterized protein</fullName>
    </submittedName>
</protein>
<dbReference type="OrthoDB" id="2384193at2759"/>
<feature type="transmembrane region" description="Helical" evidence="2">
    <location>
        <begin position="300"/>
        <end position="321"/>
    </location>
</feature>
<feature type="region of interest" description="Disordered" evidence="1">
    <location>
        <begin position="332"/>
        <end position="351"/>
    </location>
</feature>
<gene>
    <name evidence="3" type="ORF">POSPLADRAFT_1046935</name>
</gene>
<feature type="transmembrane region" description="Helical" evidence="2">
    <location>
        <begin position="52"/>
        <end position="72"/>
    </location>
</feature>
<name>A0A1X6MZJ8_9APHY</name>
<dbReference type="RefSeq" id="XP_024338440.1">
    <property type="nucleotide sequence ID" value="XM_024479161.1"/>
</dbReference>
<proteinExistence type="predicted"/>
<evidence type="ECO:0000256" key="1">
    <source>
        <dbReference type="SAM" id="MobiDB-lite"/>
    </source>
</evidence>
<keyword evidence="2" id="KW-1133">Transmembrane helix</keyword>
<keyword evidence="2" id="KW-0472">Membrane</keyword>
<feature type="transmembrane region" description="Helical" evidence="2">
    <location>
        <begin position="209"/>
        <end position="233"/>
    </location>
</feature>
<keyword evidence="4" id="KW-1185">Reference proteome</keyword>
<feature type="transmembrane region" description="Helical" evidence="2">
    <location>
        <begin position="183"/>
        <end position="203"/>
    </location>
</feature>
<dbReference type="GeneID" id="36324111"/>
<feature type="transmembrane region" description="Helical" evidence="2">
    <location>
        <begin position="6"/>
        <end position="28"/>
    </location>
</feature>
<sequence>MSSASPTAFLLWAILSVLFLMFLIYHLWEYDRFHCLRWSAGRQPGAFKRVMTYSYLGSVPLFVVYSIATTVIKYKEGTSLGLLYPPPQSTKLRYALGFVVMPDHRILPRPVQMYGPHNRAWVIPLNFIFSCAWALELIYVCATPACAGFLTRSSAPPQLAFWLYMLHQNSDKGEWFESWEYRLWYCGSIVAILGMPLVCVVARRDLMTMDAYIFLAGSSGSLSTTLVFLYVLWRFPRFIRHVKAEGADPSVVVRLTTFLYFNRARVVFRFLFTVPLLMLAIDGITGTKHPLNTNFVFGDFLQMIGGVGCFVSSAITLVVFFPRSIIKEAGYKPKPSSSVPHSPKSAHASPSSISIPFASPSSVGVPFASPPAHMQRRVSSGNWDGESSALGSFRGDESLLEGQSMYQGQGQSIRYQGQYADMTDDAPPYHAAHAYTDSVAYAYAQPGPGPHTLKQQAQLQQRHPFPHAIPGAQLLALSPAAVRVAIPPPAASPRQEWERDRVQARGEEGQHLMHHMARSASFSVRAPPTHVNHPHPHRASLPASKLHPSVLSFRGTLAAAV</sequence>
<dbReference type="AlphaFoldDB" id="A0A1X6MZJ8"/>
<evidence type="ECO:0000256" key="2">
    <source>
        <dbReference type="SAM" id="Phobius"/>
    </source>
</evidence>
<feature type="transmembrane region" description="Helical" evidence="2">
    <location>
        <begin position="121"/>
        <end position="142"/>
    </location>
</feature>
<feature type="transmembrane region" description="Helical" evidence="2">
    <location>
        <begin position="266"/>
        <end position="285"/>
    </location>
</feature>
<reference evidence="3 4" key="1">
    <citation type="submission" date="2017-04" db="EMBL/GenBank/DDBJ databases">
        <title>Genome Sequence of the Model Brown-Rot Fungus Postia placenta SB12.</title>
        <authorList>
            <consortium name="DOE Joint Genome Institute"/>
            <person name="Gaskell J."/>
            <person name="Kersten P."/>
            <person name="Larrondo L.F."/>
            <person name="Canessa P."/>
            <person name="Martinez D."/>
            <person name="Hibbett D."/>
            <person name="Schmoll M."/>
            <person name="Kubicek C.P."/>
            <person name="Martinez A.T."/>
            <person name="Yadav J."/>
            <person name="Master E."/>
            <person name="Magnuson J.K."/>
            <person name="James T."/>
            <person name="Yaver D."/>
            <person name="Berka R."/>
            <person name="Labutti K."/>
            <person name="Lipzen A."/>
            <person name="Aerts A."/>
            <person name="Barry K."/>
            <person name="Henrissat B."/>
            <person name="Blanchette R."/>
            <person name="Grigoriev I."/>
            <person name="Cullen D."/>
        </authorList>
    </citation>
    <scope>NUCLEOTIDE SEQUENCE [LARGE SCALE GENOMIC DNA]</scope>
    <source>
        <strain evidence="3 4">MAD-698-R-SB12</strain>
    </source>
</reference>
<keyword evidence="2" id="KW-0812">Transmembrane</keyword>
<dbReference type="EMBL" id="KZ110598">
    <property type="protein sequence ID" value="OSX61646.1"/>
    <property type="molecule type" value="Genomic_DNA"/>
</dbReference>